<accession>A0A1I5BJL4</accession>
<proteinExistence type="predicted"/>
<organism evidence="1 2">
    <name type="scientific">Formivibrio citricus</name>
    <dbReference type="NCBI Taxonomy" id="83765"/>
    <lineage>
        <taxon>Bacteria</taxon>
        <taxon>Pseudomonadati</taxon>
        <taxon>Pseudomonadota</taxon>
        <taxon>Betaproteobacteria</taxon>
        <taxon>Neisseriales</taxon>
        <taxon>Chitinibacteraceae</taxon>
        <taxon>Formivibrio</taxon>
    </lineage>
</organism>
<dbReference type="AlphaFoldDB" id="A0A1I5BJL4"/>
<evidence type="ECO:0000313" key="1">
    <source>
        <dbReference type="EMBL" id="SFN74935.1"/>
    </source>
</evidence>
<gene>
    <name evidence="1" type="ORF">SAMN05660284_02184</name>
</gene>
<dbReference type="SUPFAM" id="SSF55486">
    <property type="entry name" value="Metalloproteases ('zincins'), catalytic domain"/>
    <property type="match status" value="1"/>
</dbReference>
<dbReference type="CDD" id="cd20169">
    <property type="entry name" value="Peptidase_M90_mtfA"/>
    <property type="match status" value="1"/>
</dbReference>
<dbReference type="GO" id="GO:0005829">
    <property type="term" value="C:cytosol"/>
    <property type="evidence" value="ECO:0007669"/>
    <property type="project" value="TreeGrafter"/>
</dbReference>
<dbReference type="STRING" id="83765.SAMN05660284_02184"/>
<dbReference type="InterPro" id="IPR024079">
    <property type="entry name" value="MetalloPept_cat_dom_sf"/>
</dbReference>
<dbReference type="RefSeq" id="WP_177187864.1">
    <property type="nucleotide sequence ID" value="NZ_FOVE01000016.1"/>
</dbReference>
<dbReference type="Gene3D" id="3.40.390.10">
    <property type="entry name" value="Collagenase (Catalytic Domain)"/>
    <property type="match status" value="1"/>
</dbReference>
<dbReference type="Proteomes" id="UP000242869">
    <property type="component" value="Unassembled WGS sequence"/>
</dbReference>
<evidence type="ECO:0008006" key="3">
    <source>
        <dbReference type="Google" id="ProtNLM"/>
    </source>
</evidence>
<reference evidence="2" key="1">
    <citation type="submission" date="2016-10" db="EMBL/GenBank/DDBJ databases">
        <authorList>
            <person name="Varghese N."/>
            <person name="Submissions S."/>
        </authorList>
    </citation>
    <scope>NUCLEOTIDE SEQUENCE [LARGE SCALE GENOMIC DNA]</scope>
    <source>
        <strain evidence="2">DSM 6150</strain>
    </source>
</reference>
<dbReference type="PANTHER" id="PTHR30164:SF2">
    <property type="entry name" value="PROTEIN MTFA"/>
    <property type="match status" value="1"/>
</dbReference>
<protein>
    <recommendedName>
        <fullName evidence="3">Zinc-dependent peptidase</fullName>
    </recommendedName>
</protein>
<evidence type="ECO:0000313" key="2">
    <source>
        <dbReference type="Proteomes" id="UP000242869"/>
    </source>
</evidence>
<dbReference type="GO" id="GO:0004177">
    <property type="term" value="F:aminopeptidase activity"/>
    <property type="evidence" value="ECO:0007669"/>
    <property type="project" value="TreeGrafter"/>
</dbReference>
<keyword evidence="2" id="KW-1185">Reference proteome</keyword>
<dbReference type="Gene3D" id="1.10.472.150">
    <property type="entry name" value="Glucose-regulated metallo-peptidase M90, N-terminal domain"/>
    <property type="match status" value="1"/>
</dbReference>
<name>A0A1I5BJL4_9NEIS</name>
<dbReference type="EMBL" id="FOVE01000016">
    <property type="protein sequence ID" value="SFN74935.1"/>
    <property type="molecule type" value="Genomic_DNA"/>
</dbReference>
<sequence length="277" mass="31394">MFSFLNPRPKQILANSPISDSLWCSVAGWPLLRGLDAEETRLLREQASVFLGGKAITGAHGLELDDEARLVIAAQCCLPLIHLGRDALDDWHEVIVYPGQFLSRSRTYESVGDYLGLVHESEDILAGQARPDGPILLSLLDCRESPWLEGWNVPIHEIAHKLDMRSGEANGCPPLHNGMDYAEWKAVFTHAFDDLARRADSWEPCPIDPYAAENPGECFAVFSEYFFELPHLLSDQYPAVYRQLCAFYRQDPARRLPRMKYRPVWAEDLPSEYRAHA</sequence>
<dbReference type="InterPro" id="IPR042252">
    <property type="entry name" value="MtfA_N"/>
</dbReference>
<dbReference type="InterPro" id="IPR010384">
    <property type="entry name" value="MtfA_fam"/>
</dbReference>
<dbReference type="PANTHER" id="PTHR30164">
    <property type="entry name" value="MTFA PEPTIDASE"/>
    <property type="match status" value="1"/>
</dbReference>
<dbReference type="Pfam" id="PF06167">
    <property type="entry name" value="Peptidase_M90"/>
    <property type="match status" value="1"/>
</dbReference>
<dbReference type="GO" id="GO:0008237">
    <property type="term" value="F:metallopeptidase activity"/>
    <property type="evidence" value="ECO:0007669"/>
    <property type="project" value="InterPro"/>
</dbReference>
<dbReference type="FunFam" id="3.40.390.10:FF:000012">
    <property type="entry name" value="Protein MtfA"/>
    <property type="match status" value="1"/>
</dbReference>